<dbReference type="AlphaFoldDB" id="A0A1V4IE55"/>
<keyword evidence="1" id="KW-0472">Membrane</keyword>
<sequence>MINSIINLIQDSTSINISIKEDFERLSINASSNSLINLKENCVDLLKHQLLNSRDYILDFIISINDNPIHYDLENFQEFWEEYSEISELHITDTECKCELNITIKKHHENNILSVYSLDSLCNYINSLNLTSILSLLAKKKYSYFEIIDESLYINCYSNMFYFYTKGTSINPQFEKNSSKEILDISTQNCSYANRLQLDFEPNNFKFSGSINPQLNNLFEKILIIFSLILIFDISHIKENKIELSLCGKTVQNFIIDYTSVNAVNLNIYYAIFEWVYSKENVVDKLLICRNVLLINLYRKETLDIPCNLLSTIKSNFKIYIQDNYEKYVSSKTTAITTLLDIQKQISELSNNLTDNFFKNITIICTFVFTIIIVKPIGDGKLTNIFTKDVTLISIALTILSIIFLKYTLIDIDSKKNNLYLLQTNINKIYTDILSTETLDEIVTNNEYYLNSKLQLDKKIHDYTILWSLVILLFFLLTLVLGWDHFYYVFNFIYSWIASRFTTSNPCPS</sequence>
<feature type="transmembrane region" description="Helical" evidence="1">
    <location>
        <begin position="357"/>
        <end position="378"/>
    </location>
</feature>
<comment type="caution">
    <text evidence="2">The sequence shown here is derived from an EMBL/GenBank/DDBJ whole genome shotgun (WGS) entry which is preliminary data.</text>
</comment>
<keyword evidence="3" id="KW-1185">Reference proteome</keyword>
<dbReference type="Proteomes" id="UP000191056">
    <property type="component" value="Unassembled WGS sequence"/>
</dbReference>
<reference evidence="2 3" key="1">
    <citation type="submission" date="2017-03" db="EMBL/GenBank/DDBJ databases">
        <title>Genome sequence of Clostridium chromiireducens DSM 23318.</title>
        <authorList>
            <person name="Poehlein A."/>
            <person name="Daniel R."/>
        </authorList>
    </citation>
    <scope>NUCLEOTIDE SEQUENCE [LARGE SCALE GENOMIC DNA]</scope>
    <source>
        <strain evidence="2 3">DSM 23318</strain>
    </source>
</reference>
<feature type="transmembrane region" description="Helical" evidence="1">
    <location>
        <begin position="390"/>
        <end position="409"/>
    </location>
</feature>
<feature type="transmembrane region" description="Helical" evidence="1">
    <location>
        <begin position="463"/>
        <end position="483"/>
    </location>
</feature>
<evidence type="ECO:0000313" key="3">
    <source>
        <dbReference type="Proteomes" id="UP000191056"/>
    </source>
</evidence>
<organism evidence="2 3">
    <name type="scientific">Clostridium chromiireducens</name>
    <dbReference type="NCBI Taxonomy" id="225345"/>
    <lineage>
        <taxon>Bacteria</taxon>
        <taxon>Bacillati</taxon>
        <taxon>Bacillota</taxon>
        <taxon>Clostridia</taxon>
        <taxon>Eubacteriales</taxon>
        <taxon>Clostridiaceae</taxon>
        <taxon>Clostridium</taxon>
    </lineage>
</organism>
<gene>
    <name evidence="2" type="ORF">CLCHR_40460</name>
</gene>
<proteinExistence type="predicted"/>
<keyword evidence="1" id="KW-0812">Transmembrane</keyword>
<evidence type="ECO:0000256" key="1">
    <source>
        <dbReference type="SAM" id="Phobius"/>
    </source>
</evidence>
<dbReference type="OrthoDB" id="2972222at2"/>
<evidence type="ECO:0000313" key="2">
    <source>
        <dbReference type="EMBL" id="OPJ58144.1"/>
    </source>
</evidence>
<dbReference type="RefSeq" id="WP_079441690.1">
    <property type="nucleotide sequence ID" value="NZ_MZGT01000075.1"/>
</dbReference>
<accession>A0A1V4IE55</accession>
<dbReference type="EMBL" id="MZGT01000075">
    <property type="protein sequence ID" value="OPJ58144.1"/>
    <property type="molecule type" value="Genomic_DNA"/>
</dbReference>
<keyword evidence="1" id="KW-1133">Transmembrane helix</keyword>
<name>A0A1V4IE55_9CLOT</name>
<protein>
    <submittedName>
        <fullName evidence="2">Uncharacterized protein</fullName>
    </submittedName>
</protein>